<evidence type="ECO:0000313" key="2">
    <source>
        <dbReference type="Proteomes" id="UP000799755"/>
    </source>
</evidence>
<proteinExistence type="predicted"/>
<comment type="caution">
    <text evidence="1">The sequence shown here is derived from an EMBL/GenBank/DDBJ whole genome shotgun (WGS) entry which is preliminary data.</text>
</comment>
<accession>A0ACB6QDG0</accession>
<organism evidence="1 2">
    <name type="scientific">Lindgomyces ingoldianus</name>
    <dbReference type="NCBI Taxonomy" id="673940"/>
    <lineage>
        <taxon>Eukaryota</taxon>
        <taxon>Fungi</taxon>
        <taxon>Dikarya</taxon>
        <taxon>Ascomycota</taxon>
        <taxon>Pezizomycotina</taxon>
        <taxon>Dothideomycetes</taxon>
        <taxon>Pleosporomycetidae</taxon>
        <taxon>Pleosporales</taxon>
        <taxon>Lindgomycetaceae</taxon>
        <taxon>Lindgomyces</taxon>
    </lineage>
</organism>
<name>A0ACB6QDG0_9PLEO</name>
<sequence length="325" mass="36449">MPQRARGPYTLGQGRRLLARRPAGRLLAKRPAGRLLAGQPAVWVWEAATGSCRSVLEGHADFVNAVAFSPDGQYIQTSRGDTPLHSPSNSSPSSQREQLSHIFIQDQWITLDQQRLLWLPPEYRPTCSIVKEDLACLGHSSGRITLLQLCSITLSMLSNRQGTTIVWAESCGVKVLRSQCDHFLQETRNLRYHTVVRETRTLHTVSGLPEMNDGFGYDLKPGGLGYYVKSLIAAIAFHNLRIEQSPRLYWQDCVKIEPSRASSNTTIQPLSTLRAWHGVYRLLGLRTSASDPKVYSRYPPILHYLSAVLIHSFRKNETLLPPVTP</sequence>
<dbReference type="Proteomes" id="UP000799755">
    <property type="component" value="Unassembled WGS sequence"/>
</dbReference>
<protein>
    <submittedName>
        <fullName evidence="1">Uncharacterized protein</fullName>
    </submittedName>
</protein>
<gene>
    <name evidence="1" type="ORF">BDR25DRAFT_396427</name>
</gene>
<evidence type="ECO:0000313" key="1">
    <source>
        <dbReference type="EMBL" id="KAF2465019.1"/>
    </source>
</evidence>
<keyword evidence="2" id="KW-1185">Reference proteome</keyword>
<reference evidence="1" key="1">
    <citation type="journal article" date="2020" name="Stud. Mycol.">
        <title>101 Dothideomycetes genomes: a test case for predicting lifestyles and emergence of pathogens.</title>
        <authorList>
            <person name="Haridas S."/>
            <person name="Albert R."/>
            <person name="Binder M."/>
            <person name="Bloem J."/>
            <person name="Labutti K."/>
            <person name="Salamov A."/>
            <person name="Andreopoulos B."/>
            <person name="Baker S."/>
            <person name="Barry K."/>
            <person name="Bills G."/>
            <person name="Bluhm B."/>
            <person name="Cannon C."/>
            <person name="Castanera R."/>
            <person name="Culley D."/>
            <person name="Daum C."/>
            <person name="Ezra D."/>
            <person name="Gonzalez J."/>
            <person name="Henrissat B."/>
            <person name="Kuo A."/>
            <person name="Liang C."/>
            <person name="Lipzen A."/>
            <person name="Lutzoni F."/>
            <person name="Magnuson J."/>
            <person name="Mondo S."/>
            <person name="Nolan M."/>
            <person name="Ohm R."/>
            <person name="Pangilinan J."/>
            <person name="Park H.-J."/>
            <person name="Ramirez L."/>
            <person name="Alfaro M."/>
            <person name="Sun H."/>
            <person name="Tritt A."/>
            <person name="Yoshinaga Y."/>
            <person name="Zwiers L.-H."/>
            <person name="Turgeon B."/>
            <person name="Goodwin S."/>
            <person name="Spatafora J."/>
            <person name="Crous P."/>
            <person name="Grigoriev I."/>
        </authorList>
    </citation>
    <scope>NUCLEOTIDE SEQUENCE</scope>
    <source>
        <strain evidence="1">ATCC 200398</strain>
    </source>
</reference>
<dbReference type="EMBL" id="MU003532">
    <property type="protein sequence ID" value="KAF2465019.1"/>
    <property type="molecule type" value="Genomic_DNA"/>
</dbReference>